<dbReference type="RefSeq" id="WP_026800070.1">
    <property type="nucleotide sequence ID" value="NZ_AULI01000006.1"/>
</dbReference>
<evidence type="ECO:0000256" key="1">
    <source>
        <dbReference type="ARBA" id="ARBA00022723"/>
    </source>
</evidence>
<proteinExistence type="predicted"/>
<dbReference type="EMBL" id="AVPE01000004">
    <property type="protein sequence ID" value="KGX92993.1"/>
    <property type="molecule type" value="Genomic_DNA"/>
</dbReference>
<dbReference type="GO" id="GO:0046872">
    <property type="term" value="F:metal ion binding"/>
    <property type="evidence" value="ECO:0007669"/>
    <property type="project" value="UniProtKB-KW"/>
</dbReference>
<dbReference type="SUPFAM" id="SSF56784">
    <property type="entry name" value="HAD-like"/>
    <property type="match status" value="1"/>
</dbReference>
<keyword evidence="1" id="KW-0479">Metal-binding</keyword>
<dbReference type="InterPro" id="IPR051400">
    <property type="entry name" value="HAD-like_hydrolase"/>
</dbReference>
<name>A0A0A5GP58_9BACI</name>
<dbReference type="PANTHER" id="PTHR46470">
    <property type="entry name" value="N-ACYLNEURAMINATE-9-PHOSPHATASE"/>
    <property type="match status" value="1"/>
</dbReference>
<comment type="caution">
    <text evidence="4">The sequence shown here is derived from an EMBL/GenBank/DDBJ whole genome shotgun (WGS) entry which is preliminary data.</text>
</comment>
<dbReference type="GO" id="GO:0016791">
    <property type="term" value="F:phosphatase activity"/>
    <property type="evidence" value="ECO:0007669"/>
    <property type="project" value="TreeGrafter"/>
</dbReference>
<dbReference type="Gene3D" id="3.40.50.1000">
    <property type="entry name" value="HAD superfamily/HAD-like"/>
    <property type="match status" value="1"/>
</dbReference>
<dbReference type="SFLD" id="SFLDS00003">
    <property type="entry name" value="Haloacid_Dehalogenase"/>
    <property type="match status" value="1"/>
</dbReference>
<gene>
    <name evidence="4" type="ORF">N781_14065</name>
</gene>
<dbReference type="SFLD" id="SFLDG01129">
    <property type="entry name" value="C1.5:_HAD__Beta-PGM__Phosphata"/>
    <property type="match status" value="1"/>
</dbReference>
<sequence>MKLEDYSLVIFDLDGTLYEDTAHFSLFAEKLKHELPLERQHAFERDEKCVQKGEHPLAIGKVYDTLEDIIWTWDPFTDMLIEPLTWDGKEAPIEQKSISFRASDVDFDRWLSIGDGWWPPYVLARHHGVPMETCHKVYNETKVVMSSEGGWMTRTEGLRNTLLSWKEQKHLVLVTNSDKEDVIRILSKLNLDDVFSHIIPSAMKPKETEHHFKSLLETYKLEPHDALSIGDNFINEIAPALKLGMASCWLTPDEPPITHPNLFAVSSLKQVF</sequence>
<keyword evidence="2 4" id="KW-0378">Hydrolase</keyword>
<evidence type="ECO:0000313" key="5">
    <source>
        <dbReference type="Proteomes" id="UP000030528"/>
    </source>
</evidence>
<dbReference type="STRING" id="1385510.GCA_000425205_01645"/>
<protein>
    <submittedName>
        <fullName evidence="4">Hydrolase</fullName>
    </submittedName>
</protein>
<dbReference type="Pfam" id="PF00702">
    <property type="entry name" value="Hydrolase"/>
    <property type="match status" value="1"/>
</dbReference>
<reference evidence="4 5" key="1">
    <citation type="submission" date="2013-08" db="EMBL/GenBank/DDBJ databases">
        <authorList>
            <person name="Huang J."/>
            <person name="Wang G."/>
        </authorList>
    </citation>
    <scope>NUCLEOTIDE SEQUENCE [LARGE SCALE GENOMIC DNA]</scope>
    <source>
        <strain evidence="4 5">JSM 076056</strain>
    </source>
</reference>
<dbReference type="PANTHER" id="PTHR46470:SF2">
    <property type="entry name" value="GLYCERALDEHYDE 3-PHOSPHATE PHOSPHATASE"/>
    <property type="match status" value="1"/>
</dbReference>
<keyword evidence="5" id="KW-1185">Reference proteome</keyword>
<evidence type="ECO:0000313" key="4">
    <source>
        <dbReference type="EMBL" id="KGX92993.1"/>
    </source>
</evidence>
<accession>A0A0A5GP58</accession>
<dbReference type="InterPro" id="IPR023214">
    <property type="entry name" value="HAD_sf"/>
</dbReference>
<dbReference type="OrthoDB" id="2081981at2"/>
<dbReference type="eggNOG" id="COG1011">
    <property type="taxonomic scope" value="Bacteria"/>
</dbReference>
<dbReference type="Proteomes" id="UP000030528">
    <property type="component" value="Unassembled WGS sequence"/>
</dbReference>
<dbReference type="InterPro" id="IPR036412">
    <property type="entry name" value="HAD-like_sf"/>
</dbReference>
<dbReference type="AlphaFoldDB" id="A0A0A5GP58"/>
<evidence type="ECO:0000256" key="2">
    <source>
        <dbReference type="ARBA" id="ARBA00022801"/>
    </source>
</evidence>
<organism evidence="4 5">
    <name type="scientific">Pontibacillus halophilus JSM 076056 = DSM 19796</name>
    <dbReference type="NCBI Taxonomy" id="1385510"/>
    <lineage>
        <taxon>Bacteria</taxon>
        <taxon>Bacillati</taxon>
        <taxon>Bacillota</taxon>
        <taxon>Bacilli</taxon>
        <taxon>Bacillales</taxon>
        <taxon>Bacillaceae</taxon>
        <taxon>Pontibacillus</taxon>
    </lineage>
</organism>
<evidence type="ECO:0000256" key="3">
    <source>
        <dbReference type="ARBA" id="ARBA00022842"/>
    </source>
</evidence>
<keyword evidence="3" id="KW-0460">Magnesium</keyword>